<sequence length="305" mass="31191">MLKGSAAFFAWLVHDALLVITASPTRAPTTSPTVAKYVTAPSNELCSDGAGAVITSEADCSEAKTLLGYTSVSPSVGESQDSGTANDGVYQYAWNVITASPTRAPTSPTTSPTVAKYVLAPSNELCSDGAGAVITSEADCSEAKTLLGYTSVSPSVGESQDSGTANDGVYQYAWNVITASPTRAPTSPTTSPTVAKYVLAPSNELCSDSAGAVLTSEADCSEAKTLLGYAAVSPSVGDGQDSGTANDGVYQYAWNDSGTLFVDRGLRGGSYLLRRSILMLCASGAQNCFLPLAPAQELVAKSQSA</sequence>
<feature type="signal peptide" evidence="1">
    <location>
        <begin position="1"/>
        <end position="27"/>
    </location>
</feature>
<reference evidence="2 3" key="1">
    <citation type="journal article" date="2015" name="Genome Biol. Evol.">
        <title>Comparative Genomics of a Bacterivorous Green Alga Reveals Evolutionary Causalities and Consequences of Phago-Mixotrophic Mode of Nutrition.</title>
        <authorList>
            <person name="Burns J.A."/>
            <person name="Paasch A."/>
            <person name="Narechania A."/>
            <person name="Kim E."/>
        </authorList>
    </citation>
    <scope>NUCLEOTIDE SEQUENCE [LARGE SCALE GENOMIC DNA]</scope>
    <source>
        <strain evidence="2 3">PLY_AMNH</strain>
    </source>
</reference>
<accession>A0AAE0CEI6</accession>
<protein>
    <submittedName>
        <fullName evidence="2">Uncharacterized protein</fullName>
    </submittedName>
</protein>
<name>A0AAE0CEI6_9CHLO</name>
<evidence type="ECO:0000313" key="3">
    <source>
        <dbReference type="Proteomes" id="UP001190700"/>
    </source>
</evidence>
<organism evidence="2 3">
    <name type="scientific">Cymbomonas tetramitiformis</name>
    <dbReference type="NCBI Taxonomy" id="36881"/>
    <lineage>
        <taxon>Eukaryota</taxon>
        <taxon>Viridiplantae</taxon>
        <taxon>Chlorophyta</taxon>
        <taxon>Pyramimonadophyceae</taxon>
        <taxon>Pyramimonadales</taxon>
        <taxon>Pyramimonadaceae</taxon>
        <taxon>Cymbomonas</taxon>
    </lineage>
</organism>
<gene>
    <name evidence="2" type="ORF">CYMTET_37809</name>
</gene>
<evidence type="ECO:0000313" key="2">
    <source>
        <dbReference type="EMBL" id="KAK3252903.1"/>
    </source>
</evidence>
<keyword evidence="3" id="KW-1185">Reference proteome</keyword>
<dbReference type="EMBL" id="LGRX02025098">
    <property type="protein sequence ID" value="KAK3252903.1"/>
    <property type="molecule type" value="Genomic_DNA"/>
</dbReference>
<proteinExistence type="predicted"/>
<evidence type="ECO:0000256" key="1">
    <source>
        <dbReference type="SAM" id="SignalP"/>
    </source>
</evidence>
<keyword evidence="1" id="KW-0732">Signal</keyword>
<comment type="caution">
    <text evidence="2">The sequence shown here is derived from an EMBL/GenBank/DDBJ whole genome shotgun (WGS) entry which is preliminary data.</text>
</comment>
<dbReference type="AlphaFoldDB" id="A0AAE0CEI6"/>
<feature type="chain" id="PRO_5042219073" evidence="1">
    <location>
        <begin position="28"/>
        <end position="305"/>
    </location>
</feature>
<dbReference type="Proteomes" id="UP001190700">
    <property type="component" value="Unassembled WGS sequence"/>
</dbReference>